<dbReference type="Proteomes" id="UP000785679">
    <property type="component" value="Unassembled WGS sequence"/>
</dbReference>
<evidence type="ECO:0000313" key="3">
    <source>
        <dbReference type="Proteomes" id="UP000785679"/>
    </source>
</evidence>
<reference evidence="2" key="1">
    <citation type="submission" date="2019-06" db="EMBL/GenBank/DDBJ databases">
        <authorList>
            <person name="Zheng W."/>
        </authorList>
    </citation>
    <scope>NUCLEOTIDE SEQUENCE</scope>
    <source>
        <strain evidence="2">QDHG01</strain>
    </source>
</reference>
<sequence length="235" mass="26286">MKHQYYKRSQTGHQDQPTAAQVADQLLRESFLSSSSSSNTAATAQQAYKNYYPSMGVVRPETSSTQAIQKHSAHGAARRIEDSNGLYSSGRYQKYRYSKSQAKIVNEAEMQNLQIEAAANLFYSKLSLATDASHHPTASIWAQGEQIEMSDIIDSFSNPLDGKQPRQEGKDLSECRGKISLETDLMNLFKRYYIRLLPKFVSCFSPTESIQLVKSKCANSSSSLLPATRTLPLRQ</sequence>
<keyword evidence="3" id="KW-1185">Reference proteome</keyword>
<feature type="region of interest" description="Disordered" evidence="1">
    <location>
        <begin position="62"/>
        <end position="82"/>
    </location>
</feature>
<gene>
    <name evidence="2" type="ORF">FGO68_gene4738</name>
</gene>
<evidence type="ECO:0000256" key="1">
    <source>
        <dbReference type="SAM" id="MobiDB-lite"/>
    </source>
</evidence>
<protein>
    <submittedName>
        <fullName evidence="2">Uncharacterized protein</fullName>
    </submittedName>
</protein>
<evidence type="ECO:0000313" key="2">
    <source>
        <dbReference type="EMBL" id="TNV84172.1"/>
    </source>
</evidence>
<name>A0A8J8NXZ3_HALGN</name>
<proteinExistence type="predicted"/>
<organism evidence="2 3">
    <name type="scientific">Halteria grandinella</name>
    <dbReference type="NCBI Taxonomy" id="5974"/>
    <lineage>
        <taxon>Eukaryota</taxon>
        <taxon>Sar</taxon>
        <taxon>Alveolata</taxon>
        <taxon>Ciliophora</taxon>
        <taxon>Intramacronucleata</taxon>
        <taxon>Spirotrichea</taxon>
        <taxon>Stichotrichia</taxon>
        <taxon>Sporadotrichida</taxon>
        <taxon>Halteriidae</taxon>
        <taxon>Halteria</taxon>
    </lineage>
</organism>
<accession>A0A8J8NXZ3</accession>
<comment type="caution">
    <text evidence="2">The sequence shown here is derived from an EMBL/GenBank/DDBJ whole genome shotgun (WGS) entry which is preliminary data.</text>
</comment>
<dbReference type="EMBL" id="RRYP01003075">
    <property type="protein sequence ID" value="TNV84172.1"/>
    <property type="molecule type" value="Genomic_DNA"/>
</dbReference>
<dbReference type="AlphaFoldDB" id="A0A8J8NXZ3"/>